<dbReference type="OrthoDB" id="9776196at2"/>
<comment type="similarity">
    <text evidence="1">Belongs to the UPF0749 family.</text>
</comment>
<reference evidence="3" key="1">
    <citation type="submission" date="2016-11" db="EMBL/GenBank/DDBJ databases">
        <authorList>
            <person name="Varghese N."/>
            <person name="Submissions S."/>
        </authorList>
    </citation>
    <scope>NUCLEOTIDE SEQUENCE [LARGE SCALE GENOMIC DNA]</scope>
    <source>
        <strain evidence="3">DSM 15518</strain>
    </source>
</reference>
<dbReference type="AlphaFoldDB" id="A0A1M6MGF8"/>
<evidence type="ECO:0000313" key="3">
    <source>
        <dbReference type="Proteomes" id="UP000242497"/>
    </source>
</evidence>
<dbReference type="RefSeq" id="WP_072887741.1">
    <property type="nucleotide sequence ID" value="NZ_FRAE01000015.1"/>
</dbReference>
<keyword evidence="3" id="KW-1185">Reference proteome</keyword>
<evidence type="ECO:0000313" key="2">
    <source>
        <dbReference type="EMBL" id="SHJ82534.1"/>
    </source>
</evidence>
<evidence type="ECO:0000256" key="1">
    <source>
        <dbReference type="ARBA" id="ARBA00009108"/>
    </source>
</evidence>
<sequence>MKKGYLFITILTIFLGIAIGIQIKNSYNNELELSFSDRQLVDELNKTKQENKKLLLKKEYFNSQIEILEKNRLKDEVTKELKEDVDELKMALGYKDVQGPGIIIRIDIQEDINLGFLMEEKNFLITLINQINVYGGEVISINEQRITPYSEVTLAGNHININSVPIAQPYEIKVIGNKERLNKYINDDNLLIDNMKNYNLNINIKARDKIIIIKAEREKKLKYTKTELNVEF</sequence>
<protein>
    <submittedName>
        <fullName evidence="2">Uncharacterized conserved protein YlxW, UPF0749 family</fullName>
    </submittedName>
</protein>
<dbReference type="Pfam" id="PF05949">
    <property type="entry name" value="DUF881"/>
    <property type="match status" value="1"/>
</dbReference>
<name>A0A1M6MGF8_9FIRM</name>
<dbReference type="STRING" id="1123349.SAMN02744037_00933"/>
<accession>A0A1M6MGF8</accession>
<dbReference type="EMBL" id="FRAE01000015">
    <property type="protein sequence ID" value="SHJ82534.1"/>
    <property type="molecule type" value="Genomic_DNA"/>
</dbReference>
<dbReference type="InterPro" id="IPR010273">
    <property type="entry name" value="DUF881"/>
</dbReference>
<dbReference type="PANTHER" id="PTHR37313:SF2">
    <property type="entry name" value="UPF0749 PROTEIN YLXX"/>
    <property type="match status" value="1"/>
</dbReference>
<organism evidence="2 3">
    <name type="scientific">Tepidibacter formicigenes DSM 15518</name>
    <dbReference type="NCBI Taxonomy" id="1123349"/>
    <lineage>
        <taxon>Bacteria</taxon>
        <taxon>Bacillati</taxon>
        <taxon>Bacillota</taxon>
        <taxon>Clostridia</taxon>
        <taxon>Peptostreptococcales</taxon>
        <taxon>Peptostreptococcaceae</taxon>
        <taxon>Tepidibacter</taxon>
    </lineage>
</organism>
<gene>
    <name evidence="2" type="ORF">SAMN02744037_00933</name>
</gene>
<proteinExistence type="inferred from homology"/>
<dbReference type="PANTHER" id="PTHR37313">
    <property type="entry name" value="UPF0749 PROTEIN RV1825"/>
    <property type="match status" value="1"/>
</dbReference>
<dbReference type="Proteomes" id="UP000242497">
    <property type="component" value="Unassembled WGS sequence"/>
</dbReference>
<dbReference type="Gene3D" id="3.30.70.1880">
    <property type="entry name" value="Protein of unknown function DUF881"/>
    <property type="match status" value="1"/>
</dbReference>